<dbReference type="InParanoid" id="A0A316VZG6"/>
<keyword evidence="2" id="KW-0732">Signal</keyword>
<dbReference type="GeneID" id="37031947"/>
<accession>A0A316VZG6</accession>
<evidence type="ECO:0000313" key="4">
    <source>
        <dbReference type="Proteomes" id="UP000245783"/>
    </source>
</evidence>
<organism evidence="3 4">
    <name type="scientific">Ceraceosorus guamensis</name>
    <dbReference type="NCBI Taxonomy" id="1522189"/>
    <lineage>
        <taxon>Eukaryota</taxon>
        <taxon>Fungi</taxon>
        <taxon>Dikarya</taxon>
        <taxon>Basidiomycota</taxon>
        <taxon>Ustilaginomycotina</taxon>
        <taxon>Exobasidiomycetes</taxon>
        <taxon>Ceraceosorales</taxon>
        <taxon>Ceraceosoraceae</taxon>
        <taxon>Ceraceosorus</taxon>
    </lineage>
</organism>
<feature type="compositionally biased region" description="Low complexity" evidence="1">
    <location>
        <begin position="238"/>
        <end position="250"/>
    </location>
</feature>
<evidence type="ECO:0000256" key="1">
    <source>
        <dbReference type="SAM" id="MobiDB-lite"/>
    </source>
</evidence>
<sequence>MPRKSLQTIWSLLLGSTLCGPWAQALADTARSASQASLPLLTRPAPDKIEWLVPRTIDPVAGMDEALKSEVLREYRYIKANFLRASEHDASMARLDTPAIRAEKARRVHAMLDHAPVKVSPQVRQTFVDHNQGHIEESTFERPFVKALSLHEKYQLMEHIKAQARQHQVYPHHWQLLKLPDEEEKVLSQKYDESKARAFKKAEAALRGPIQKKQRVDKDAVENDEPQIPLRESEQSRFPRPTRPSTTTPIHPHRAIDKDQIARSVRDRRQGDRLYNILHRDFGSRRVTPAMLGVSSEHVNKQRSPVRIFPLKNPTSRLRAT</sequence>
<dbReference type="Proteomes" id="UP000245783">
    <property type="component" value="Unassembled WGS sequence"/>
</dbReference>
<name>A0A316VZG6_9BASI</name>
<feature type="region of interest" description="Disordered" evidence="1">
    <location>
        <begin position="209"/>
        <end position="256"/>
    </location>
</feature>
<dbReference type="EMBL" id="KZ819375">
    <property type="protein sequence ID" value="PWN42839.1"/>
    <property type="molecule type" value="Genomic_DNA"/>
</dbReference>
<evidence type="ECO:0000313" key="3">
    <source>
        <dbReference type="EMBL" id="PWN42839.1"/>
    </source>
</evidence>
<proteinExistence type="predicted"/>
<evidence type="ECO:0000256" key="2">
    <source>
        <dbReference type="SAM" id="SignalP"/>
    </source>
</evidence>
<reference evidence="3 4" key="1">
    <citation type="journal article" date="2018" name="Mol. Biol. Evol.">
        <title>Broad Genomic Sampling Reveals a Smut Pathogenic Ancestry of the Fungal Clade Ustilaginomycotina.</title>
        <authorList>
            <person name="Kijpornyongpan T."/>
            <person name="Mondo S.J."/>
            <person name="Barry K."/>
            <person name="Sandor L."/>
            <person name="Lee J."/>
            <person name="Lipzen A."/>
            <person name="Pangilinan J."/>
            <person name="LaButti K."/>
            <person name="Hainaut M."/>
            <person name="Henrissat B."/>
            <person name="Grigoriev I.V."/>
            <person name="Spatafora J.W."/>
            <person name="Aime M.C."/>
        </authorList>
    </citation>
    <scope>NUCLEOTIDE SEQUENCE [LARGE SCALE GENOMIC DNA]</scope>
    <source>
        <strain evidence="3 4">MCA 4658</strain>
    </source>
</reference>
<dbReference type="AlphaFoldDB" id="A0A316VZG6"/>
<feature type="signal peptide" evidence="2">
    <location>
        <begin position="1"/>
        <end position="27"/>
    </location>
</feature>
<feature type="chain" id="PRO_5016295784" evidence="2">
    <location>
        <begin position="28"/>
        <end position="321"/>
    </location>
</feature>
<gene>
    <name evidence="3" type="ORF">IE81DRAFT_109762</name>
</gene>
<dbReference type="RefSeq" id="XP_025369999.1">
    <property type="nucleotide sequence ID" value="XM_025510077.1"/>
</dbReference>
<protein>
    <submittedName>
        <fullName evidence="3">Uncharacterized protein</fullName>
    </submittedName>
</protein>
<keyword evidence="4" id="KW-1185">Reference proteome</keyword>